<organism evidence="2 3">
    <name type="scientific">Ceraceosorus bombacis</name>
    <dbReference type="NCBI Taxonomy" id="401625"/>
    <lineage>
        <taxon>Eukaryota</taxon>
        <taxon>Fungi</taxon>
        <taxon>Dikarya</taxon>
        <taxon>Basidiomycota</taxon>
        <taxon>Ustilaginomycotina</taxon>
        <taxon>Exobasidiomycetes</taxon>
        <taxon>Ceraceosorales</taxon>
        <taxon>Ceraceosoraceae</taxon>
        <taxon>Ceraceosorus</taxon>
    </lineage>
</organism>
<feature type="compositionally biased region" description="Polar residues" evidence="1">
    <location>
        <begin position="1"/>
        <end position="25"/>
    </location>
</feature>
<name>A0A0P1BA23_9BASI</name>
<accession>A0A0P1BA23</accession>
<evidence type="ECO:0000256" key="1">
    <source>
        <dbReference type="SAM" id="MobiDB-lite"/>
    </source>
</evidence>
<dbReference type="Proteomes" id="UP000054845">
    <property type="component" value="Unassembled WGS sequence"/>
</dbReference>
<evidence type="ECO:0000313" key="3">
    <source>
        <dbReference type="Proteomes" id="UP000054845"/>
    </source>
</evidence>
<sequence>MSSNNNEQEQQFSIQPHPATTNDPSTDPALNGGASLKGEPGPRILSSEESSKIGEPLSREELAKRSAELNKE</sequence>
<dbReference type="OrthoDB" id="2532734at2759"/>
<protein>
    <submittedName>
        <fullName evidence="2">Uncharacterized protein</fullName>
    </submittedName>
</protein>
<evidence type="ECO:0000313" key="2">
    <source>
        <dbReference type="EMBL" id="CEH12859.1"/>
    </source>
</evidence>
<dbReference type="EMBL" id="CCYA01000192">
    <property type="protein sequence ID" value="CEH12859.1"/>
    <property type="molecule type" value="Genomic_DNA"/>
</dbReference>
<proteinExistence type="predicted"/>
<reference evidence="2 3" key="1">
    <citation type="submission" date="2014-09" db="EMBL/GenBank/DDBJ databases">
        <authorList>
            <person name="Magalhaes I.L.F."/>
            <person name="Oliveira U."/>
            <person name="Santos F.R."/>
            <person name="Vidigal T.H.D.A."/>
            <person name="Brescovit A.D."/>
            <person name="Santos A.J."/>
        </authorList>
    </citation>
    <scope>NUCLEOTIDE SEQUENCE [LARGE SCALE GENOMIC DNA]</scope>
</reference>
<dbReference type="AlphaFoldDB" id="A0A0P1BA23"/>
<feature type="compositionally biased region" description="Basic and acidic residues" evidence="1">
    <location>
        <begin position="49"/>
        <end position="72"/>
    </location>
</feature>
<feature type="region of interest" description="Disordered" evidence="1">
    <location>
        <begin position="1"/>
        <end position="72"/>
    </location>
</feature>
<keyword evidence="3" id="KW-1185">Reference proteome</keyword>